<dbReference type="PANTHER" id="PTHR46009">
    <property type="entry name" value="VACUOLAR PROTEIN SORTING-ASSOCIATED PROTEIN VTA1 HOMOLOG"/>
    <property type="match status" value="1"/>
</dbReference>
<name>A0A4P9XHL2_9FUNG</name>
<dbReference type="GO" id="GO:0032511">
    <property type="term" value="P:late endosome to vacuole transport via multivesicular body sorting pathway"/>
    <property type="evidence" value="ECO:0007669"/>
    <property type="project" value="InterPro"/>
</dbReference>
<keyword evidence="4" id="KW-0813">Transport</keyword>
<dbReference type="GO" id="GO:0010008">
    <property type="term" value="C:endosome membrane"/>
    <property type="evidence" value="ECO:0007669"/>
    <property type="project" value="UniProtKB-SubCell"/>
</dbReference>
<keyword evidence="6" id="KW-0967">Endosome</keyword>
<evidence type="ECO:0000256" key="6">
    <source>
        <dbReference type="ARBA" id="ARBA00022753"/>
    </source>
</evidence>
<dbReference type="GO" id="GO:0015031">
    <property type="term" value="P:protein transport"/>
    <property type="evidence" value="ECO:0007669"/>
    <property type="project" value="UniProtKB-KW"/>
</dbReference>
<dbReference type="InterPro" id="IPR044538">
    <property type="entry name" value="Vta1-like"/>
</dbReference>
<evidence type="ECO:0000259" key="10">
    <source>
        <dbReference type="Pfam" id="PF04652"/>
    </source>
</evidence>
<evidence type="ECO:0000259" key="11">
    <source>
        <dbReference type="Pfam" id="PF18097"/>
    </source>
</evidence>
<dbReference type="Gene3D" id="1.25.40.270">
    <property type="entry name" value="Vacuolar protein sorting-associated protein vta1"/>
    <property type="match status" value="1"/>
</dbReference>
<keyword evidence="8" id="KW-0472">Membrane</keyword>
<accession>A0A4P9XHL2</accession>
<dbReference type="EMBL" id="KZ993518">
    <property type="protein sequence ID" value="RKP04700.1"/>
    <property type="molecule type" value="Genomic_DNA"/>
</dbReference>
<gene>
    <name evidence="12" type="ORF">THASP1DRAFT_7201</name>
</gene>
<feature type="non-terminal residue" evidence="12">
    <location>
        <position position="274"/>
    </location>
</feature>
<dbReference type="Proteomes" id="UP000271241">
    <property type="component" value="Unassembled WGS sequence"/>
</dbReference>
<feature type="domain" description="Vta1 C-terminal" evidence="11">
    <location>
        <begin position="242"/>
        <end position="274"/>
    </location>
</feature>
<keyword evidence="5" id="KW-0963">Cytoplasm</keyword>
<dbReference type="PANTHER" id="PTHR46009:SF1">
    <property type="entry name" value="VACUOLAR PROTEIN SORTING-ASSOCIATED PROTEIN VTA1 HOMOLOG"/>
    <property type="match status" value="1"/>
</dbReference>
<dbReference type="InterPro" id="IPR023175">
    <property type="entry name" value="Vta1/CALS_N_sf"/>
</dbReference>
<evidence type="ECO:0000256" key="8">
    <source>
        <dbReference type="ARBA" id="ARBA00023136"/>
    </source>
</evidence>
<organism evidence="12 13">
    <name type="scientific">Thamnocephalis sphaerospora</name>
    <dbReference type="NCBI Taxonomy" id="78915"/>
    <lineage>
        <taxon>Eukaryota</taxon>
        <taxon>Fungi</taxon>
        <taxon>Fungi incertae sedis</taxon>
        <taxon>Zoopagomycota</taxon>
        <taxon>Zoopagomycotina</taxon>
        <taxon>Zoopagomycetes</taxon>
        <taxon>Zoopagales</taxon>
        <taxon>Sigmoideomycetaceae</taxon>
        <taxon>Thamnocephalis</taxon>
    </lineage>
</organism>
<dbReference type="Pfam" id="PF18097">
    <property type="entry name" value="Vta1_C"/>
    <property type="match status" value="1"/>
</dbReference>
<keyword evidence="7" id="KW-0653">Protein transport</keyword>
<dbReference type="OrthoDB" id="391137at2759"/>
<comment type="similarity">
    <text evidence="3">Belongs to the VTA1 family.</text>
</comment>
<dbReference type="Gene3D" id="1.20.5.420">
    <property type="entry name" value="Immunoglobulin FC, subunit C"/>
    <property type="match status" value="1"/>
</dbReference>
<evidence type="ECO:0000256" key="3">
    <source>
        <dbReference type="ARBA" id="ARBA00007895"/>
    </source>
</evidence>
<evidence type="ECO:0000313" key="13">
    <source>
        <dbReference type="Proteomes" id="UP000271241"/>
    </source>
</evidence>
<feature type="region of interest" description="Disordered" evidence="9">
    <location>
        <begin position="176"/>
        <end position="198"/>
    </location>
</feature>
<evidence type="ECO:0000256" key="9">
    <source>
        <dbReference type="SAM" id="MobiDB-lite"/>
    </source>
</evidence>
<evidence type="ECO:0000256" key="7">
    <source>
        <dbReference type="ARBA" id="ARBA00022927"/>
    </source>
</evidence>
<protein>
    <submittedName>
        <fullName evidence="12">Vta1 like-domain-containing protein</fullName>
    </submittedName>
</protein>
<comment type="subcellular location">
    <subcellularLocation>
        <location evidence="2">Cytoplasm</location>
    </subcellularLocation>
    <subcellularLocation>
        <location evidence="1">Endosome membrane</location>
        <topology evidence="1">Peripheral membrane protein</topology>
    </subcellularLocation>
</comment>
<reference evidence="13" key="1">
    <citation type="journal article" date="2018" name="Nat. Microbiol.">
        <title>Leveraging single-cell genomics to expand the fungal tree of life.</title>
        <authorList>
            <person name="Ahrendt S.R."/>
            <person name="Quandt C.A."/>
            <person name="Ciobanu D."/>
            <person name="Clum A."/>
            <person name="Salamov A."/>
            <person name="Andreopoulos B."/>
            <person name="Cheng J.F."/>
            <person name="Woyke T."/>
            <person name="Pelin A."/>
            <person name="Henrissat B."/>
            <person name="Reynolds N.K."/>
            <person name="Benny G.L."/>
            <person name="Smith M.E."/>
            <person name="James T.Y."/>
            <person name="Grigoriev I.V."/>
        </authorList>
    </citation>
    <scope>NUCLEOTIDE SEQUENCE [LARGE SCALE GENOMIC DNA]</scope>
    <source>
        <strain evidence="13">RSA 1356</strain>
    </source>
</reference>
<sequence length="274" mass="29391">LPPALGFVKPFLKKADEMHEHDPVVAYFCKFYAVDLAWKRYGTMEQDAKDYVANLIVSLEQEKTALKDHDALSDDSVSRAYVEEFALNIFKRADDEDRAGRASIKTANAFLASSVFLEVTRYFGEPGEDITAKIKYAKWKAVEIAKAIKAGKMPTPGPHNTAEAADDALSDGFEASTGAASVASPSDQQARSIPPSAPVVPVAPPAPFASPAPPALSMPFASPAPSAPVASVTSSNQVAVDRVIASAEKHVRFARSALQYEDIRTAVNNLQQAL</sequence>
<feature type="domain" description="Vta1/callose synthase N-terminal" evidence="10">
    <location>
        <begin position="8"/>
        <end position="149"/>
    </location>
</feature>
<dbReference type="Pfam" id="PF04652">
    <property type="entry name" value="Vta1"/>
    <property type="match status" value="1"/>
</dbReference>
<evidence type="ECO:0000256" key="4">
    <source>
        <dbReference type="ARBA" id="ARBA00022448"/>
    </source>
</evidence>
<evidence type="ECO:0000256" key="1">
    <source>
        <dbReference type="ARBA" id="ARBA00004481"/>
    </source>
</evidence>
<evidence type="ECO:0000313" key="12">
    <source>
        <dbReference type="EMBL" id="RKP04700.1"/>
    </source>
</evidence>
<proteinExistence type="inferred from homology"/>
<dbReference type="InterPro" id="IPR041212">
    <property type="entry name" value="Vta1_C"/>
</dbReference>
<dbReference type="GO" id="GO:0005771">
    <property type="term" value="C:multivesicular body"/>
    <property type="evidence" value="ECO:0007669"/>
    <property type="project" value="TreeGrafter"/>
</dbReference>
<feature type="non-terminal residue" evidence="12">
    <location>
        <position position="1"/>
    </location>
</feature>
<evidence type="ECO:0000256" key="2">
    <source>
        <dbReference type="ARBA" id="ARBA00004496"/>
    </source>
</evidence>
<dbReference type="AlphaFoldDB" id="A0A4P9XHL2"/>
<dbReference type="InterPro" id="IPR039431">
    <property type="entry name" value="Vta1/CALS_N"/>
</dbReference>
<dbReference type="STRING" id="78915.A0A4P9XHL2"/>
<keyword evidence="13" id="KW-1185">Reference proteome</keyword>
<evidence type="ECO:0000256" key="5">
    <source>
        <dbReference type="ARBA" id="ARBA00022490"/>
    </source>
</evidence>